<name>A0A438GSR9_VITVI</name>
<evidence type="ECO:0000313" key="1">
    <source>
        <dbReference type="EMBL" id="RVW75261.1"/>
    </source>
</evidence>
<dbReference type="EMBL" id="QGNW01000353">
    <property type="protein sequence ID" value="RVW75261.1"/>
    <property type="molecule type" value="Genomic_DNA"/>
</dbReference>
<gene>
    <name evidence="1" type="primary">POLX_2546</name>
    <name evidence="1" type="ORF">CK203_047156</name>
</gene>
<dbReference type="PANTHER" id="PTHR11439:SF491">
    <property type="entry name" value="INTEGRASE CATALYTIC DOMAIN-CONTAINING PROTEIN"/>
    <property type="match status" value="1"/>
</dbReference>
<dbReference type="CDD" id="cd09272">
    <property type="entry name" value="RNase_HI_RT_Ty1"/>
    <property type="match status" value="1"/>
</dbReference>
<organism evidence="1 2">
    <name type="scientific">Vitis vinifera</name>
    <name type="common">Grape</name>
    <dbReference type="NCBI Taxonomy" id="29760"/>
    <lineage>
        <taxon>Eukaryota</taxon>
        <taxon>Viridiplantae</taxon>
        <taxon>Streptophyta</taxon>
        <taxon>Embryophyta</taxon>
        <taxon>Tracheophyta</taxon>
        <taxon>Spermatophyta</taxon>
        <taxon>Magnoliopsida</taxon>
        <taxon>eudicotyledons</taxon>
        <taxon>Gunneridae</taxon>
        <taxon>Pentapetalae</taxon>
        <taxon>rosids</taxon>
        <taxon>Vitales</taxon>
        <taxon>Vitaceae</taxon>
        <taxon>Viteae</taxon>
        <taxon>Vitis</taxon>
    </lineage>
</organism>
<dbReference type="Proteomes" id="UP000288805">
    <property type="component" value="Unassembled WGS sequence"/>
</dbReference>
<evidence type="ECO:0000313" key="2">
    <source>
        <dbReference type="Proteomes" id="UP000288805"/>
    </source>
</evidence>
<protein>
    <submittedName>
        <fullName evidence="1">Retrovirus-related Pol polyprotein from transposon TNT 1-94</fullName>
    </submittedName>
</protein>
<reference evidence="1 2" key="1">
    <citation type="journal article" date="2018" name="PLoS Genet.">
        <title>Population sequencing reveals clonal diversity and ancestral inbreeding in the grapevine cultivar Chardonnay.</title>
        <authorList>
            <person name="Roach M.J."/>
            <person name="Johnson D.L."/>
            <person name="Bohlmann J."/>
            <person name="van Vuuren H.J."/>
            <person name="Jones S.J."/>
            <person name="Pretorius I.S."/>
            <person name="Schmidt S.A."/>
            <person name="Borneman A.R."/>
        </authorList>
    </citation>
    <scope>NUCLEOTIDE SEQUENCE [LARGE SCALE GENOMIC DNA]</scope>
    <source>
        <strain evidence="2">cv. Chardonnay</strain>
        <tissue evidence="1">Leaf</tissue>
    </source>
</reference>
<sequence>MQNVKPVNTPLVAHFKLSYALSPQLDDDVHYMSGIPYSSAMGSLMYAMVCSCPDLSYVVNVVRRYMANPGKEHWKEVQWIFRYLRDSIDVCLHFGRTRDVVRYVDFDFAGDLDKRKSLTGYVFTIGGCAINWKATLQTTVALSTIEVTEACKEAI</sequence>
<dbReference type="AlphaFoldDB" id="A0A438GSR9"/>
<dbReference type="PANTHER" id="PTHR11439">
    <property type="entry name" value="GAG-POL-RELATED RETROTRANSPOSON"/>
    <property type="match status" value="1"/>
</dbReference>
<accession>A0A438GSR9</accession>
<comment type="caution">
    <text evidence="1">The sequence shown here is derived from an EMBL/GenBank/DDBJ whole genome shotgun (WGS) entry which is preliminary data.</text>
</comment>
<proteinExistence type="predicted"/>